<dbReference type="PANTHER" id="PTHR36169:SF1">
    <property type="entry name" value="ACETATE KINASE EUTQ"/>
    <property type="match status" value="1"/>
</dbReference>
<evidence type="ECO:0000313" key="2">
    <source>
        <dbReference type="EMBL" id="RSL78479.1"/>
    </source>
</evidence>
<dbReference type="InterPro" id="IPR008579">
    <property type="entry name" value="UGlyAH_Cupin_dom"/>
</dbReference>
<gene>
    <name evidence="2" type="ORF">CEP51_008167</name>
</gene>
<protein>
    <recommendedName>
        <fullName evidence="1">(S)-ureidoglycine aminohydrolase cupin domain-containing protein</fullName>
    </recommendedName>
</protein>
<dbReference type="AlphaFoldDB" id="A0A428RLT8"/>
<dbReference type="InterPro" id="IPR014710">
    <property type="entry name" value="RmlC-like_jellyroll"/>
</dbReference>
<dbReference type="Proteomes" id="UP000287972">
    <property type="component" value="Unassembled WGS sequence"/>
</dbReference>
<proteinExistence type="predicted"/>
<dbReference type="Pfam" id="PF05899">
    <property type="entry name" value="Cupin_3"/>
    <property type="match status" value="1"/>
</dbReference>
<name>A0A428RLT8_9HYPO</name>
<dbReference type="InterPro" id="IPR011051">
    <property type="entry name" value="RmlC_Cupin_sf"/>
</dbReference>
<evidence type="ECO:0000259" key="1">
    <source>
        <dbReference type="Pfam" id="PF05899"/>
    </source>
</evidence>
<reference evidence="2 3" key="1">
    <citation type="submission" date="2017-06" db="EMBL/GenBank/DDBJ databases">
        <title>Comparative genomic analysis of Ambrosia Fusariam Clade fungi.</title>
        <authorList>
            <person name="Stajich J.E."/>
            <person name="Carrillo J."/>
            <person name="Kijimoto T."/>
            <person name="Eskalen A."/>
            <person name="O'Donnell K."/>
            <person name="Kasson M."/>
        </authorList>
    </citation>
    <scope>NUCLEOTIDE SEQUENCE [LARGE SCALE GENOMIC DNA]</scope>
    <source>
        <strain evidence="2 3">NRRL62606</strain>
    </source>
</reference>
<feature type="domain" description="(S)-ureidoglycine aminohydrolase cupin" evidence="1">
    <location>
        <begin position="44"/>
        <end position="106"/>
    </location>
</feature>
<dbReference type="Gene3D" id="2.60.120.10">
    <property type="entry name" value="Jelly Rolls"/>
    <property type="match status" value="1"/>
</dbReference>
<organism evidence="2 3">
    <name type="scientific">Fusarium floridanum</name>
    <dbReference type="NCBI Taxonomy" id="1325733"/>
    <lineage>
        <taxon>Eukaryota</taxon>
        <taxon>Fungi</taxon>
        <taxon>Dikarya</taxon>
        <taxon>Ascomycota</taxon>
        <taxon>Pezizomycotina</taxon>
        <taxon>Sordariomycetes</taxon>
        <taxon>Hypocreomycetidae</taxon>
        <taxon>Hypocreales</taxon>
        <taxon>Nectriaceae</taxon>
        <taxon>Fusarium</taxon>
        <taxon>Fusarium solani species complex</taxon>
    </lineage>
</organism>
<dbReference type="EMBL" id="NKCL01000207">
    <property type="protein sequence ID" value="RSL78479.1"/>
    <property type="molecule type" value="Genomic_DNA"/>
</dbReference>
<accession>A0A428RLT8</accession>
<dbReference type="InterPro" id="IPR010424">
    <property type="entry name" value="EutQ"/>
</dbReference>
<keyword evidence="3" id="KW-1185">Reference proteome</keyword>
<sequence length="121" mass="13013">MPDSFLTPIVHFPGAQDSFQCPQVGNTKNAFLGDIYGTQASSADPLSCGFFRMTAGESLTGKYPYNETLVILDGVFEMVDGVGNKSVAKKGDVYFFPAGSMVTFSTSQAGLAFYTVQRARK</sequence>
<comment type="caution">
    <text evidence="2">The sequence shown here is derived from an EMBL/GenBank/DDBJ whole genome shotgun (WGS) entry which is preliminary data.</text>
</comment>
<dbReference type="PANTHER" id="PTHR36169">
    <property type="entry name" value="ETHANOLAMINE UTILIZATION PROTEIN EUTQ"/>
    <property type="match status" value="1"/>
</dbReference>
<evidence type="ECO:0000313" key="3">
    <source>
        <dbReference type="Proteomes" id="UP000287972"/>
    </source>
</evidence>
<dbReference type="SUPFAM" id="SSF51182">
    <property type="entry name" value="RmlC-like cupins"/>
    <property type="match status" value="1"/>
</dbReference>